<name>I5B6K0_9BACT</name>
<proteinExistence type="predicted"/>
<dbReference type="EMBL" id="CM001488">
    <property type="protein sequence ID" value="EIM65113.1"/>
    <property type="molecule type" value="Genomic_DNA"/>
</dbReference>
<evidence type="ECO:0000256" key="1">
    <source>
        <dbReference type="ARBA" id="ARBA00004651"/>
    </source>
</evidence>
<dbReference type="Proteomes" id="UP000005778">
    <property type="component" value="Chromosome"/>
</dbReference>
<keyword evidence="5 6" id="KW-0472">Membrane</keyword>
<evidence type="ECO:0000256" key="3">
    <source>
        <dbReference type="ARBA" id="ARBA00022692"/>
    </source>
</evidence>
<reference evidence="7 8" key="1">
    <citation type="submission" date="2011-09" db="EMBL/GenBank/DDBJ databases">
        <authorList>
            <consortium name="US DOE Joint Genome Institute (JGI-PGF)"/>
            <person name="Lucas S."/>
            <person name="Han J."/>
            <person name="Lapidus A."/>
            <person name="Cheng J.-F."/>
            <person name="Goodwin L."/>
            <person name="Pitluck S."/>
            <person name="Peters L."/>
            <person name="Land M.L."/>
            <person name="Hauser L."/>
            <person name="Orellana R."/>
            <person name="Lovley D."/>
            <person name="Woyke T.J."/>
        </authorList>
    </citation>
    <scope>NUCLEOTIDE SEQUENCE [LARGE SCALE GENOMIC DNA]</scope>
    <source>
        <strain evidence="7 8">2ac9</strain>
    </source>
</reference>
<evidence type="ECO:0000313" key="8">
    <source>
        <dbReference type="Proteomes" id="UP000005778"/>
    </source>
</evidence>
<sequence length="193" mass="22099">MGAFSLLDNYNQNWRTNSNLIYKFSGEERTFLLMGNSVKYIATSIAWSGISKILNTALKFISIPLLLHYFGKESFGLITLAVATNAYMQLLDMGMNYGTVRFFSQWIVAKNYDLLNRVARTNITFYLCLGAINCLVLLMLAWQGNSLFKITSEQFITFRYLLYILAGMSVINWTAFVFNQLLIADEKLPLCIR</sequence>
<evidence type="ECO:0000256" key="6">
    <source>
        <dbReference type="SAM" id="Phobius"/>
    </source>
</evidence>
<dbReference type="AlphaFoldDB" id="I5B6K0"/>
<protein>
    <submittedName>
        <fullName evidence="7">Na+-driven multidrug efflux pump</fullName>
    </submittedName>
</protein>
<feature type="transmembrane region" description="Helical" evidence="6">
    <location>
        <begin position="162"/>
        <end position="183"/>
    </location>
</feature>
<dbReference type="PANTHER" id="PTHR30250">
    <property type="entry name" value="PST FAMILY PREDICTED COLANIC ACID TRANSPORTER"/>
    <property type="match status" value="1"/>
</dbReference>
<feature type="transmembrane region" description="Helical" evidence="6">
    <location>
        <begin position="123"/>
        <end position="142"/>
    </location>
</feature>
<dbReference type="InterPro" id="IPR050833">
    <property type="entry name" value="Poly_Biosynth_Transport"/>
</dbReference>
<dbReference type="RefSeq" id="WP_004074960.1">
    <property type="nucleotide sequence ID" value="NZ_CM001488.1"/>
</dbReference>
<dbReference type="PANTHER" id="PTHR30250:SF26">
    <property type="entry name" value="PSMA PROTEIN"/>
    <property type="match status" value="1"/>
</dbReference>
<keyword evidence="4 6" id="KW-1133">Transmembrane helix</keyword>
<accession>I5B6K0</accession>
<evidence type="ECO:0000256" key="5">
    <source>
        <dbReference type="ARBA" id="ARBA00023136"/>
    </source>
</evidence>
<comment type="subcellular location">
    <subcellularLocation>
        <location evidence="1">Cell membrane</location>
        <topology evidence="1">Multi-pass membrane protein</topology>
    </subcellularLocation>
</comment>
<keyword evidence="2" id="KW-1003">Cell membrane</keyword>
<keyword evidence="3 6" id="KW-0812">Transmembrane</keyword>
<dbReference type="STRING" id="879212.DespoDRAFT_03339"/>
<reference evidence="7 8" key="2">
    <citation type="submission" date="2012-02" db="EMBL/GenBank/DDBJ databases">
        <title>Improved High-Quality Draft sequence of Desulfobacter postgatei 2ac9.</title>
        <authorList>
            <consortium name="US DOE Joint Genome Institute"/>
            <person name="Lucas S."/>
            <person name="Han J."/>
            <person name="Lapidus A."/>
            <person name="Cheng J.-F."/>
            <person name="Goodwin L."/>
            <person name="Pitluck S."/>
            <person name="Peters L."/>
            <person name="Ovchinnikova G."/>
            <person name="Held B."/>
            <person name="Detter J.C."/>
            <person name="Han C."/>
            <person name="Tapia R."/>
            <person name="Land M."/>
            <person name="Hauser L."/>
            <person name="Kyrpides N."/>
            <person name="Ivanova N."/>
            <person name="Pagani I."/>
            <person name="Orellana R."/>
            <person name="Lovley D."/>
            <person name="Woyke T."/>
        </authorList>
    </citation>
    <scope>NUCLEOTIDE SEQUENCE [LARGE SCALE GENOMIC DNA]</scope>
    <source>
        <strain evidence="7 8">2ac9</strain>
    </source>
</reference>
<organism evidence="7 8">
    <name type="scientific">Desulfobacter postgatei 2ac9</name>
    <dbReference type="NCBI Taxonomy" id="879212"/>
    <lineage>
        <taxon>Bacteria</taxon>
        <taxon>Pseudomonadati</taxon>
        <taxon>Thermodesulfobacteriota</taxon>
        <taxon>Desulfobacteria</taxon>
        <taxon>Desulfobacterales</taxon>
        <taxon>Desulfobacteraceae</taxon>
        <taxon>Desulfobacter</taxon>
    </lineage>
</organism>
<dbReference type="GO" id="GO:0005886">
    <property type="term" value="C:plasma membrane"/>
    <property type="evidence" value="ECO:0007669"/>
    <property type="project" value="UniProtKB-SubCell"/>
</dbReference>
<dbReference type="eggNOG" id="COG2244">
    <property type="taxonomic scope" value="Bacteria"/>
</dbReference>
<keyword evidence="8" id="KW-1185">Reference proteome</keyword>
<dbReference type="HOGENOM" id="CLU_1406774_0_0_7"/>
<evidence type="ECO:0000313" key="7">
    <source>
        <dbReference type="EMBL" id="EIM65113.1"/>
    </source>
</evidence>
<evidence type="ECO:0000256" key="2">
    <source>
        <dbReference type="ARBA" id="ARBA00022475"/>
    </source>
</evidence>
<gene>
    <name evidence="7" type="ORF">DespoDRAFT_03339</name>
</gene>
<evidence type="ECO:0000256" key="4">
    <source>
        <dbReference type="ARBA" id="ARBA00022989"/>
    </source>
</evidence>